<dbReference type="GO" id="GO:0046872">
    <property type="term" value="F:metal ion binding"/>
    <property type="evidence" value="ECO:0007669"/>
    <property type="project" value="UniProtKB-KW"/>
</dbReference>
<evidence type="ECO:0000256" key="3">
    <source>
        <dbReference type="ARBA" id="ARBA00023002"/>
    </source>
</evidence>
<name>A0A8J6I0S1_9FIRM</name>
<dbReference type="Gene3D" id="3.50.50.60">
    <property type="entry name" value="FAD/NAD(P)-binding domain"/>
    <property type="match status" value="1"/>
</dbReference>
<keyword evidence="1" id="KW-0004">4Fe-4S</keyword>
<evidence type="ECO:0000313" key="6">
    <source>
        <dbReference type="EMBL" id="MBA2132579.1"/>
    </source>
</evidence>
<evidence type="ECO:0000256" key="1">
    <source>
        <dbReference type="ARBA" id="ARBA00022485"/>
    </source>
</evidence>
<dbReference type="AlphaFoldDB" id="A0A8J6I0S1"/>
<dbReference type="Pfam" id="PF12831">
    <property type="entry name" value="FAD_oxidored"/>
    <property type="match status" value="1"/>
</dbReference>
<evidence type="ECO:0000256" key="5">
    <source>
        <dbReference type="ARBA" id="ARBA00023014"/>
    </source>
</evidence>
<keyword evidence="2" id="KW-0479">Metal-binding</keyword>
<dbReference type="GO" id="GO:0051539">
    <property type="term" value="F:4 iron, 4 sulfur cluster binding"/>
    <property type="evidence" value="ECO:0007669"/>
    <property type="project" value="UniProtKB-KW"/>
</dbReference>
<dbReference type="RefSeq" id="WP_181339035.1">
    <property type="nucleotide sequence ID" value="NZ_JAAKDE010000005.1"/>
</dbReference>
<reference evidence="6" key="1">
    <citation type="submission" date="2020-06" db="EMBL/GenBank/DDBJ databases">
        <title>Novel chitinolytic bacterium.</title>
        <authorList>
            <person name="Ungkulpasvich U."/>
            <person name="Kosugi A."/>
            <person name="Uke A."/>
        </authorList>
    </citation>
    <scope>NUCLEOTIDE SEQUENCE</scope>
    <source>
        <strain evidence="6">UUS1-1</strain>
    </source>
</reference>
<evidence type="ECO:0000256" key="2">
    <source>
        <dbReference type="ARBA" id="ARBA00022723"/>
    </source>
</evidence>
<keyword evidence="5" id="KW-0411">Iron-sulfur</keyword>
<protein>
    <submittedName>
        <fullName evidence="6">FAD-dependent oxidoreductase</fullName>
    </submittedName>
</protein>
<keyword evidence="3" id="KW-0560">Oxidoreductase</keyword>
<keyword evidence="4" id="KW-0408">Iron</keyword>
<gene>
    <name evidence="6" type="ORF">G5B42_03345</name>
</gene>
<dbReference type="PANTHER" id="PTHR43498:SF1">
    <property type="entry name" value="COB--COM HETERODISULFIDE REDUCTASE IRON-SULFUR SUBUNIT A"/>
    <property type="match status" value="1"/>
</dbReference>
<dbReference type="EMBL" id="JAAKDE010000005">
    <property type="protein sequence ID" value="MBA2132579.1"/>
    <property type="molecule type" value="Genomic_DNA"/>
</dbReference>
<dbReference type="Proteomes" id="UP000657177">
    <property type="component" value="Unassembled WGS sequence"/>
</dbReference>
<evidence type="ECO:0000313" key="7">
    <source>
        <dbReference type="Proteomes" id="UP000657177"/>
    </source>
</evidence>
<dbReference type="InterPro" id="IPR036188">
    <property type="entry name" value="FAD/NAD-bd_sf"/>
</dbReference>
<sequence>MKTQKRKADVVVIGAGPGGMSAAIGAAREGAKVILVERLGYLGGQLSSGLPFLAFMDMQKRQIVGGLAEEMVRRLKEKEGTHGHTYCPFHLSVTNMNQFYTRIICFEMVREYGIELLLHCELTNARVENGRLVSVTVTGKGTSIELEAKVFIDATGDGDLGYMAGAEYEKGQESTGVLQPPTLMFNLSGVNLDEFIDYIEAHPEELPYELGLPHIRPGYDGQYFRNNPGHVFFGLNGLIARLRKEGKCPINRDTVIYIRQPMPGTVAVNTIRVLDVDASDIDDLTRAEMEAHLQIIPLVNMLKEHVPGFQNAFISSVNPVIGVRESRRIMGIKKLTAEDAINGRIPDDSVALFSYFIDIHHGKGEGTYTKSIMEPYGIPYGCTVAKGIEGLMMAGRCISVDAVVFGSCRIMTVLMAVGEATGVGAALAVKQNISPKDVDPQQIREIIKAHGAILSVEDAKPLA</sequence>
<comment type="caution">
    <text evidence="6">The sequence shown here is derived from an EMBL/GenBank/DDBJ whole genome shotgun (WGS) entry which is preliminary data.</text>
</comment>
<organism evidence="6 7">
    <name type="scientific">Capillibacterium thermochitinicola</name>
    <dbReference type="NCBI Taxonomy" id="2699427"/>
    <lineage>
        <taxon>Bacteria</taxon>
        <taxon>Bacillati</taxon>
        <taxon>Bacillota</taxon>
        <taxon>Capillibacterium</taxon>
    </lineage>
</organism>
<proteinExistence type="predicted"/>
<keyword evidence="7" id="KW-1185">Reference proteome</keyword>
<accession>A0A8J6I0S1</accession>
<dbReference type="PANTHER" id="PTHR43498">
    <property type="entry name" value="FERREDOXIN:COB-COM HETERODISULFIDE REDUCTASE SUBUNIT A"/>
    <property type="match status" value="1"/>
</dbReference>
<dbReference type="SUPFAM" id="SSF51905">
    <property type="entry name" value="FAD/NAD(P)-binding domain"/>
    <property type="match status" value="1"/>
</dbReference>
<evidence type="ECO:0000256" key="4">
    <source>
        <dbReference type="ARBA" id="ARBA00023004"/>
    </source>
</evidence>
<dbReference type="GO" id="GO:0016491">
    <property type="term" value="F:oxidoreductase activity"/>
    <property type="evidence" value="ECO:0007669"/>
    <property type="project" value="UniProtKB-KW"/>
</dbReference>
<dbReference type="InterPro" id="IPR039650">
    <property type="entry name" value="HdrA-like"/>
</dbReference>